<reference evidence="3" key="1">
    <citation type="journal article" date="2017" name="PLoS ONE">
        <title>The Agassiz's desert tortoise genome provides a resource for the conservation of a threatened species.</title>
        <authorList>
            <person name="Tollis M."/>
            <person name="DeNardo D.F."/>
            <person name="Cornelius J.A."/>
            <person name="Dolby G.A."/>
            <person name="Edwards T."/>
            <person name="Henen B.T."/>
            <person name="Karl A.E."/>
            <person name="Murphy R.W."/>
            <person name="Kusumi K."/>
        </authorList>
    </citation>
    <scope>NUCLEOTIDE SEQUENCE [LARGE SCALE GENOMIC DNA]</scope>
</reference>
<proteinExistence type="predicted"/>
<protein>
    <submittedName>
        <fullName evidence="2">Uncharacterized protein</fullName>
    </submittedName>
</protein>
<dbReference type="Proteomes" id="UP000291020">
    <property type="component" value="Unassembled WGS sequence"/>
</dbReference>
<reference evidence="2" key="2">
    <citation type="submission" date="2025-08" db="UniProtKB">
        <authorList>
            <consortium name="Ensembl"/>
        </authorList>
    </citation>
    <scope>IDENTIFICATION</scope>
</reference>
<accession>A0A452I0V9</accession>
<sequence length="178" mass="19265">MGFADPCLGRQKPWRRSWDAPTLDPHVRLLGDRMVRNLWLKPECWERCAGSPEAQPLLWGFQEGAAGQLPQLLVMLSLVGQLALSAELSASPGRGKALFFLCRGPGPLSTPPGPRELLYGDLPASSLEHFAALVEEVRGLHAGSPSTGAAGWEPRTCLPTLSSPSSDGHPEPLPMRYH</sequence>
<feature type="region of interest" description="Disordered" evidence="1">
    <location>
        <begin position="143"/>
        <end position="178"/>
    </location>
</feature>
<organism evidence="2 3">
    <name type="scientific">Gopherus agassizii</name>
    <name type="common">Agassiz's desert tortoise</name>
    <dbReference type="NCBI Taxonomy" id="38772"/>
    <lineage>
        <taxon>Eukaryota</taxon>
        <taxon>Metazoa</taxon>
        <taxon>Chordata</taxon>
        <taxon>Craniata</taxon>
        <taxon>Vertebrata</taxon>
        <taxon>Euteleostomi</taxon>
        <taxon>Archelosauria</taxon>
        <taxon>Testudinata</taxon>
        <taxon>Testudines</taxon>
        <taxon>Cryptodira</taxon>
        <taxon>Durocryptodira</taxon>
        <taxon>Testudinoidea</taxon>
        <taxon>Testudinidae</taxon>
        <taxon>Gopherus</taxon>
    </lineage>
</organism>
<reference evidence="2" key="3">
    <citation type="submission" date="2025-09" db="UniProtKB">
        <authorList>
            <consortium name="Ensembl"/>
        </authorList>
    </citation>
    <scope>IDENTIFICATION</scope>
</reference>
<name>A0A452I0V9_9SAUR</name>
<evidence type="ECO:0000313" key="2">
    <source>
        <dbReference type="Ensembl" id="ENSGAGP00000021143.1"/>
    </source>
</evidence>
<evidence type="ECO:0000313" key="3">
    <source>
        <dbReference type="Proteomes" id="UP000291020"/>
    </source>
</evidence>
<evidence type="ECO:0000256" key="1">
    <source>
        <dbReference type="SAM" id="MobiDB-lite"/>
    </source>
</evidence>
<dbReference type="STRING" id="38772.ENSGAGP00000021143"/>
<keyword evidence="3" id="KW-1185">Reference proteome</keyword>
<dbReference type="Ensembl" id="ENSGAGT00000024080.1">
    <property type="protein sequence ID" value="ENSGAGP00000021143.1"/>
    <property type="gene ID" value="ENSGAGG00000015527.1"/>
</dbReference>
<dbReference type="AlphaFoldDB" id="A0A452I0V9"/>